<comment type="caution">
    <text evidence="6">The sequence shown here is derived from an EMBL/GenBank/DDBJ whole genome shotgun (WGS) entry which is preliminary data.</text>
</comment>
<feature type="transmembrane region" description="Helical" evidence="5">
    <location>
        <begin position="134"/>
        <end position="155"/>
    </location>
</feature>
<proteinExistence type="predicted"/>
<keyword evidence="2 5" id="KW-0812">Transmembrane</keyword>
<feature type="transmembrane region" description="Helical" evidence="5">
    <location>
        <begin position="105"/>
        <end position="128"/>
    </location>
</feature>
<evidence type="ECO:0000313" key="6">
    <source>
        <dbReference type="EMBL" id="PXW87385.1"/>
    </source>
</evidence>
<organism evidence="6 7">
    <name type="scientific">Pseudogracilibacillus auburnensis</name>
    <dbReference type="NCBI Taxonomy" id="1494959"/>
    <lineage>
        <taxon>Bacteria</taxon>
        <taxon>Bacillati</taxon>
        <taxon>Bacillota</taxon>
        <taxon>Bacilli</taxon>
        <taxon>Bacillales</taxon>
        <taxon>Bacillaceae</taxon>
        <taxon>Pseudogracilibacillus</taxon>
    </lineage>
</organism>
<dbReference type="InterPro" id="IPR003810">
    <property type="entry name" value="Mntp/YtaF"/>
</dbReference>
<dbReference type="RefSeq" id="WP_110394981.1">
    <property type="nucleotide sequence ID" value="NZ_JADIJL010000003.1"/>
</dbReference>
<keyword evidence="7" id="KW-1185">Reference proteome</keyword>
<reference evidence="6 7" key="1">
    <citation type="submission" date="2018-05" db="EMBL/GenBank/DDBJ databases">
        <title>Genomic Encyclopedia of Type Strains, Phase IV (KMG-IV): sequencing the most valuable type-strain genomes for metagenomic binning, comparative biology and taxonomic classification.</title>
        <authorList>
            <person name="Goeker M."/>
        </authorList>
    </citation>
    <scope>NUCLEOTIDE SEQUENCE [LARGE SCALE GENOMIC DNA]</scope>
    <source>
        <strain evidence="6 7">DSM 28556</strain>
    </source>
</reference>
<accession>A0A2V3W549</accession>
<evidence type="ECO:0000256" key="2">
    <source>
        <dbReference type="ARBA" id="ARBA00022692"/>
    </source>
</evidence>
<feature type="transmembrane region" description="Helical" evidence="5">
    <location>
        <begin position="6"/>
        <end position="28"/>
    </location>
</feature>
<feature type="transmembrane region" description="Helical" evidence="5">
    <location>
        <begin position="40"/>
        <end position="65"/>
    </location>
</feature>
<name>A0A2V3W549_9BACI</name>
<protein>
    <submittedName>
        <fullName evidence="6">Putative Mn2+ efflux pump MntP</fullName>
    </submittedName>
</protein>
<feature type="transmembrane region" description="Helical" evidence="5">
    <location>
        <begin position="71"/>
        <end position="93"/>
    </location>
</feature>
<dbReference type="EMBL" id="QJJQ01000005">
    <property type="protein sequence ID" value="PXW87385.1"/>
    <property type="molecule type" value="Genomic_DNA"/>
</dbReference>
<gene>
    <name evidence="6" type="ORF">DFR56_10523</name>
</gene>
<dbReference type="Pfam" id="PF02659">
    <property type="entry name" value="Mntp"/>
    <property type="match status" value="1"/>
</dbReference>
<evidence type="ECO:0000256" key="5">
    <source>
        <dbReference type="SAM" id="Phobius"/>
    </source>
</evidence>
<dbReference type="PANTHER" id="PTHR35529">
    <property type="entry name" value="MANGANESE EFFLUX PUMP MNTP-RELATED"/>
    <property type="match status" value="1"/>
</dbReference>
<keyword evidence="1" id="KW-1003">Cell membrane</keyword>
<evidence type="ECO:0000256" key="1">
    <source>
        <dbReference type="ARBA" id="ARBA00022475"/>
    </source>
</evidence>
<evidence type="ECO:0000256" key="3">
    <source>
        <dbReference type="ARBA" id="ARBA00022989"/>
    </source>
</evidence>
<sequence length="184" mass="19987">MFIEWLGGIGSLLLMSFALSVDGFSVSLGIGLQSIRLKRIAIIGLVIGLFHIFVPLMGILIGQFISLKLEYIASVISGFILVFIGSYMIFSAFHPKTYFKINPKGIKLLSVAFLVSVDSFPVGVSIGMTGIKTILIIFFFGCSATILAWIGMLIGRKAHSFVGVYSEVLGGIILFLFGLNSIFY</sequence>
<dbReference type="PANTHER" id="PTHR35529:SF1">
    <property type="entry name" value="MANGANESE EFFLUX PUMP MNTP-RELATED"/>
    <property type="match status" value="1"/>
</dbReference>
<evidence type="ECO:0000313" key="7">
    <source>
        <dbReference type="Proteomes" id="UP000247978"/>
    </source>
</evidence>
<dbReference type="OrthoDB" id="1679700at2"/>
<dbReference type="AlphaFoldDB" id="A0A2V3W549"/>
<keyword evidence="4 5" id="KW-0472">Membrane</keyword>
<evidence type="ECO:0000256" key="4">
    <source>
        <dbReference type="ARBA" id="ARBA00023136"/>
    </source>
</evidence>
<dbReference type="Proteomes" id="UP000247978">
    <property type="component" value="Unassembled WGS sequence"/>
</dbReference>
<keyword evidence="3 5" id="KW-1133">Transmembrane helix</keyword>
<feature type="transmembrane region" description="Helical" evidence="5">
    <location>
        <begin position="162"/>
        <end position="183"/>
    </location>
</feature>